<dbReference type="Gene3D" id="3.50.30.10">
    <property type="entry name" value="Phosphohistidine domain"/>
    <property type="match status" value="1"/>
</dbReference>
<dbReference type="Pfam" id="PF00391">
    <property type="entry name" value="PEP-utilizers"/>
    <property type="match status" value="1"/>
</dbReference>
<dbReference type="PROSITE" id="PS00370">
    <property type="entry name" value="PEP_ENZYMES_PHOS_SITE"/>
    <property type="match status" value="1"/>
</dbReference>
<evidence type="ECO:0000256" key="1">
    <source>
        <dbReference type="ARBA" id="ARBA00007837"/>
    </source>
</evidence>
<gene>
    <name evidence="5" type="ORF">A3J62_03060</name>
</gene>
<evidence type="ECO:0000256" key="2">
    <source>
        <dbReference type="ARBA" id="ARBA00022741"/>
    </source>
</evidence>
<dbReference type="SUPFAM" id="SSF52009">
    <property type="entry name" value="Phosphohistidine domain"/>
    <property type="match status" value="1"/>
</dbReference>
<accession>A0A1G1Y3Z5</accession>
<dbReference type="PANTHER" id="PTHR43030:SF1">
    <property type="entry name" value="PHOSPHOENOLPYRUVATE SYNTHASE"/>
    <property type="match status" value="1"/>
</dbReference>
<comment type="similarity">
    <text evidence="1">Belongs to the PEP-utilizing enzyme family.</text>
</comment>
<dbReference type="GO" id="GO:0008986">
    <property type="term" value="F:pyruvate, water dikinase activity"/>
    <property type="evidence" value="ECO:0007669"/>
    <property type="project" value="InterPro"/>
</dbReference>
<evidence type="ECO:0000259" key="4">
    <source>
        <dbReference type="Pfam" id="PF00391"/>
    </source>
</evidence>
<evidence type="ECO:0000256" key="3">
    <source>
        <dbReference type="ARBA" id="ARBA00022840"/>
    </source>
</evidence>
<dbReference type="InterPro" id="IPR018274">
    <property type="entry name" value="PEP_util_AS"/>
</dbReference>
<dbReference type="AlphaFoldDB" id="A0A1G1Y3Z5"/>
<protein>
    <recommendedName>
        <fullName evidence="4">PEP-utilising enzyme mobile domain-containing protein</fullName>
    </recommendedName>
</protein>
<organism evidence="5 6">
    <name type="scientific">Candidatus Buchananbacteria bacterium RIFCSPHIGHO2_02_FULL_38_8</name>
    <dbReference type="NCBI Taxonomy" id="1797538"/>
    <lineage>
        <taxon>Bacteria</taxon>
        <taxon>Candidatus Buchananiibacteriota</taxon>
    </lineage>
</organism>
<feature type="domain" description="PEP-utilising enzyme mobile" evidence="4">
    <location>
        <begin position="407"/>
        <end position="478"/>
    </location>
</feature>
<dbReference type="InterPro" id="IPR036637">
    <property type="entry name" value="Phosphohistidine_dom_sf"/>
</dbReference>
<sequence length="483" mass="55284">MKKRVFKVANHGVSIYPLCLLGEVLYYDFHKLYGKNYEKSIAEFSQGVNRFAIMPGSHEKISHLITPKVIDNLRWVKQFFKKIYQNSAQLLNQADRAFKTDLTKKNGKELLTFYQSYNQKFKQMYLYGWLPNAVEGLESIFSDKLEFVLANKLKKLNKSDKIGEYFSILTTPAKDSEREREQKDFLKLLSGAKKGKDLANRLKSHQAKYCWLQYNYDGPALSLNYFINQAKQYSKVNPDVQLEKIIRQKKELVGKQRLFIEELKLSDRDEYLFWLGRQFAFIKNYRKDILYKSYYQNDRLLKEIGRRLGLSVRQVKHILPQEMPKILLGGKVDSNLLNQRIKYSVLFYGPKTPKVFVGGQAKKIIKQRVGEEKVETKTSELKGQVAFSGRAKGKVKIVNAVGDMIGFKKGQILVSGKTNPNLIAAMKRAAAIVTDQGGLTSHAAIVSRELKIPCVVGTKIATEVLKNGDQVEVDANQGIVRKA</sequence>
<dbReference type="InterPro" id="IPR006319">
    <property type="entry name" value="PEP_synth"/>
</dbReference>
<comment type="caution">
    <text evidence="5">The sequence shown here is derived from an EMBL/GenBank/DDBJ whole genome shotgun (WGS) entry which is preliminary data.</text>
</comment>
<dbReference type="Proteomes" id="UP000178747">
    <property type="component" value="Unassembled WGS sequence"/>
</dbReference>
<reference evidence="5 6" key="1">
    <citation type="journal article" date="2016" name="Nat. Commun.">
        <title>Thousands of microbial genomes shed light on interconnected biogeochemical processes in an aquifer system.</title>
        <authorList>
            <person name="Anantharaman K."/>
            <person name="Brown C.T."/>
            <person name="Hug L.A."/>
            <person name="Sharon I."/>
            <person name="Castelle C.J."/>
            <person name="Probst A.J."/>
            <person name="Thomas B.C."/>
            <person name="Singh A."/>
            <person name="Wilkins M.J."/>
            <person name="Karaoz U."/>
            <person name="Brodie E.L."/>
            <person name="Williams K.H."/>
            <person name="Hubbard S.S."/>
            <person name="Banfield J.F."/>
        </authorList>
    </citation>
    <scope>NUCLEOTIDE SEQUENCE [LARGE SCALE GENOMIC DNA]</scope>
</reference>
<keyword evidence="3" id="KW-0067">ATP-binding</keyword>
<name>A0A1G1Y3Z5_9BACT</name>
<dbReference type="EMBL" id="MHIH01000065">
    <property type="protein sequence ID" value="OGY46914.1"/>
    <property type="molecule type" value="Genomic_DNA"/>
</dbReference>
<keyword evidence="2" id="KW-0547">Nucleotide-binding</keyword>
<evidence type="ECO:0000313" key="5">
    <source>
        <dbReference type="EMBL" id="OGY46914.1"/>
    </source>
</evidence>
<dbReference type="PANTHER" id="PTHR43030">
    <property type="entry name" value="PHOSPHOENOLPYRUVATE SYNTHASE"/>
    <property type="match status" value="1"/>
</dbReference>
<dbReference type="GO" id="GO:0005524">
    <property type="term" value="F:ATP binding"/>
    <property type="evidence" value="ECO:0007669"/>
    <property type="project" value="UniProtKB-KW"/>
</dbReference>
<proteinExistence type="inferred from homology"/>
<dbReference type="InterPro" id="IPR008279">
    <property type="entry name" value="PEP-util_enz_mobile_dom"/>
</dbReference>
<evidence type="ECO:0000313" key="6">
    <source>
        <dbReference type="Proteomes" id="UP000178747"/>
    </source>
</evidence>